<evidence type="ECO:0000256" key="10">
    <source>
        <dbReference type="ARBA" id="ARBA00025157"/>
    </source>
</evidence>
<dbReference type="Pfam" id="PF00005">
    <property type="entry name" value="ABC_tran"/>
    <property type="match status" value="2"/>
</dbReference>
<dbReference type="Proteomes" id="UP000738517">
    <property type="component" value="Unassembled WGS sequence"/>
</dbReference>
<evidence type="ECO:0000313" key="12">
    <source>
        <dbReference type="EMBL" id="NBI52454.1"/>
    </source>
</evidence>
<dbReference type="SUPFAM" id="SSF52540">
    <property type="entry name" value="P-loop containing nucleoside triphosphate hydrolases"/>
    <property type="match status" value="2"/>
</dbReference>
<dbReference type="InterPro" id="IPR003593">
    <property type="entry name" value="AAA+_ATPase"/>
</dbReference>
<keyword evidence="3" id="KW-0813">Transport</keyword>
<keyword evidence="13" id="KW-1185">Reference proteome</keyword>
<dbReference type="Gene3D" id="3.40.50.300">
    <property type="entry name" value="P-loop containing nucleotide triphosphate hydrolases"/>
    <property type="match status" value="2"/>
</dbReference>
<dbReference type="PROSITE" id="PS50893">
    <property type="entry name" value="ABC_TRANSPORTER_2"/>
    <property type="match status" value="2"/>
</dbReference>
<dbReference type="RefSeq" id="WP_160649835.1">
    <property type="nucleotide sequence ID" value="NZ_RSEJ01000006.1"/>
</dbReference>
<dbReference type="InterPro" id="IPR015856">
    <property type="entry name" value="ABC_transpr_CbiO/EcfA_su"/>
</dbReference>
<feature type="domain" description="ABC transporter" evidence="11">
    <location>
        <begin position="268"/>
        <end position="496"/>
    </location>
</feature>
<evidence type="ECO:0000313" key="13">
    <source>
        <dbReference type="Proteomes" id="UP000738517"/>
    </source>
</evidence>
<evidence type="ECO:0000256" key="3">
    <source>
        <dbReference type="ARBA" id="ARBA00022448"/>
    </source>
</evidence>
<evidence type="ECO:0000256" key="4">
    <source>
        <dbReference type="ARBA" id="ARBA00022475"/>
    </source>
</evidence>
<evidence type="ECO:0000256" key="6">
    <source>
        <dbReference type="ARBA" id="ARBA00022741"/>
    </source>
</evidence>
<comment type="subcellular location">
    <subcellularLocation>
        <location evidence="1">Cell membrane</location>
        <topology evidence="1">Peripheral membrane protein</topology>
    </subcellularLocation>
</comment>
<dbReference type="PANTHER" id="PTHR43553:SF23">
    <property type="entry name" value="ABC TRANSPORTER ATP-BINDING COMPONENT"/>
    <property type="match status" value="1"/>
</dbReference>
<evidence type="ECO:0000256" key="9">
    <source>
        <dbReference type="ARBA" id="ARBA00023136"/>
    </source>
</evidence>
<dbReference type="InterPro" id="IPR050095">
    <property type="entry name" value="ECF_ABC_transporter_ATP-bd"/>
</dbReference>
<comment type="caution">
    <text evidence="12">The sequence shown here is derived from an EMBL/GenBank/DDBJ whole genome shotgun (WGS) entry which is preliminary data.</text>
</comment>
<accession>A0ABW9YF96</accession>
<keyword evidence="8" id="KW-1278">Translocase</keyword>
<dbReference type="GO" id="GO:0005524">
    <property type="term" value="F:ATP binding"/>
    <property type="evidence" value="ECO:0007669"/>
    <property type="project" value="UniProtKB-KW"/>
</dbReference>
<dbReference type="InterPro" id="IPR003439">
    <property type="entry name" value="ABC_transporter-like_ATP-bd"/>
</dbReference>
<comment type="function">
    <text evidence="10">Probably part of an ABC transporter complex. Responsible for energy coupling to the transport system.</text>
</comment>
<dbReference type="CDD" id="cd03225">
    <property type="entry name" value="ABC_cobalt_CbiO_domain1"/>
    <property type="match status" value="1"/>
</dbReference>
<keyword evidence="9" id="KW-0472">Membrane</keyword>
<feature type="domain" description="ABC transporter" evidence="11">
    <location>
        <begin position="11"/>
        <end position="252"/>
    </location>
</feature>
<dbReference type="EMBL" id="RSEJ01000006">
    <property type="protein sequence ID" value="NBI52454.1"/>
    <property type="molecule type" value="Genomic_DNA"/>
</dbReference>
<comment type="similarity">
    <text evidence="2">Belongs to the ABC transporter superfamily.</text>
</comment>
<gene>
    <name evidence="12" type="ORF">EIZ48_07700</name>
</gene>
<evidence type="ECO:0000256" key="5">
    <source>
        <dbReference type="ARBA" id="ARBA00022737"/>
    </source>
</evidence>
<sequence length="503" mass="55608">MNSVTSNTELLNLRNVSVRYEHHDTSCWSLKNINLQVAKGEVVLFCGASGCGKSTLLRLANGLIPHYFDANVEGSVQVQGKALEHFNLALMARQVGSVFQNPSSQFFATTVEDELAFALENQGYPVISINQRLAEVAEQFSLQDQLPQSIFELSSGQQQKLACASASMLNPDIYVLDEPSANLDAEGIAMLRATIQRWSTQGKTVLIAEHRLYYLNGLVDRVVHMAEGQIQDTMTGEQFFSRSSHSLEQQGLRPAHFTDLCCSTSATSRFADSYQLSPIQLGRNGQMWLDISSLSFPKGQVTTIIGANGAGKSSLMKVLAGQHRDKVVLSNNQTQWRWRARQRHSFFVSQHVHQQLIADSVLEEIQLSMPEPSEQGALEWLHQVGLEALADKHPLAMSRGQQQRLALLTALASERELLLLDEPTSGLDWGNMAALTELIQKACNGNRTVVVISHDPEFITRVSQQVLVLESGYLKSQFDVSADQGQQLLAELQSFQKVSALDA</sequence>
<name>A0ABW9YF96_9GAMM</name>
<keyword evidence="4" id="KW-1003">Cell membrane</keyword>
<dbReference type="PANTHER" id="PTHR43553">
    <property type="entry name" value="HEAVY METAL TRANSPORTER"/>
    <property type="match status" value="1"/>
</dbReference>
<evidence type="ECO:0000259" key="11">
    <source>
        <dbReference type="PROSITE" id="PS50893"/>
    </source>
</evidence>
<keyword evidence="7 12" id="KW-0067">ATP-binding</keyword>
<evidence type="ECO:0000256" key="2">
    <source>
        <dbReference type="ARBA" id="ARBA00005417"/>
    </source>
</evidence>
<organism evidence="12 13">
    <name type="scientific">Photobacterium alginatilyticum</name>
    <dbReference type="NCBI Taxonomy" id="1775171"/>
    <lineage>
        <taxon>Bacteria</taxon>
        <taxon>Pseudomonadati</taxon>
        <taxon>Pseudomonadota</taxon>
        <taxon>Gammaproteobacteria</taxon>
        <taxon>Vibrionales</taxon>
        <taxon>Vibrionaceae</taxon>
        <taxon>Photobacterium</taxon>
    </lineage>
</organism>
<protein>
    <submittedName>
        <fullName evidence="12">ABC transporter ATP-binding protein</fullName>
    </submittedName>
</protein>
<evidence type="ECO:0000256" key="7">
    <source>
        <dbReference type="ARBA" id="ARBA00022840"/>
    </source>
</evidence>
<dbReference type="SMART" id="SM00382">
    <property type="entry name" value="AAA"/>
    <property type="match status" value="2"/>
</dbReference>
<reference evidence="12 13" key="1">
    <citation type="journal article" date="2017" name="Int. J. Syst. Evol. Microbiol.">
        <title>Photobacterium alginatilyticum sp. nov., a marine bacterium isolated from bottom seawater.</title>
        <authorList>
            <person name="Wang X."/>
            <person name="Wang Y."/>
            <person name="Yang X."/>
            <person name="Sun H."/>
            <person name="Li B."/>
            <person name="Zhang X.H."/>
        </authorList>
    </citation>
    <scope>NUCLEOTIDE SEQUENCE [LARGE SCALE GENOMIC DNA]</scope>
    <source>
        <strain evidence="12 13">P03D4</strain>
    </source>
</reference>
<evidence type="ECO:0000256" key="1">
    <source>
        <dbReference type="ARBA" id="ARBA00004202"/>
    </source>
</evidence>
<keyword evidence="6" id="KW-0547">Nucleotide-binding</keyword>
<proteinExistence type="inferred from homology"/>
<keyword evidence="5" id="KW-0677">Repeat</keyword>
<dbReference type="InterPro" id="IPR027417">
    <property type="entry name" value="P-loop_NTPase"/>
</dbReference>
<evidence type="ECO:0000256" key="8">
    <source>
        <dbReference type="ARBA" id="ARBA00022967"/>
    </source>
</evidence>